<evidence type="ECO:0000259" key="15">
    <source>
        <dbReference type="SMART" id="SM00962"/>
    </source>
</evidence>
<comment type="similarity">
    <text evidence="2">Belongs to the GTP-binding SRP family.</text>
</comment>
<gene>
    <name evidence="16" type="ORF">J2S08_001640</name>
</gene>
<dbReference type="InterPro" id="IPR000897">
    <property type="entry name" value="SRP54_GTPase_dom"/>
</dbReference>
<dbReference type="Proteomes" id="UP001223586">
    <property type="component" value="Unassembled WGS sequence"/>
</dbReference>
<dbReference type="Gene3D" id="1.20.120.1380">
    <property type="entry name" value="Flagellar FlhF biosynthesis protein, N domain"/>
    <property type="match status" value="1"/>
</dbReference>
<evidence type="ECO:0000313" key="17">
    <source>
        <dbReference type="Proteomes" id="UP001223586"/>
    </source>
</evidence>
<keyword evidence="8" id="KW-0653">Protein transport</keyword>
<evidence type="ECO:0000256" key="8">
    <source>
        <dbReference type="ARBA" id="ARBA00022927"/>
    </source>
</evidence>
<dbReference type="SMART" id="SM00962">
    <property type="entry name" value="SRP54"/>
    <property type="match status" value="1"/>
</dbReference>
<evidence type="ECO:0000256" key="5">
    <source>
        <dbReference type="ARBA" id="ARBA00022475"/>
    </source>
</evidence>
<comment type="subcellular location">
    <subcellularLocation>
        <location evidence="1">Cell membrane</location>
        <topology evidence="1">Peripheral membrane protein</topology>
        <orientation evidence="1">Cytoplasmic side</orientation>
    </subcellularLocation>
</comment>
<evidence type="ECO:0000256" key="1">
    <source>
        <dbReference type="ARBA" id="ARBA00004413"/>
    </source>
</evidence>
<keyword evidence="4" id="KW-0813">Transport</keyword>
<keyword evidence="10" id="KW-0472">Membrane</keyword>
<keyword evidence="9" id="KW-0342">GTP-binding</keyword>
<evidence type="ECO:0000259" key="14">
    <source>
        <dbReference type="SMART" id="SM00382"/>
    </source>
</evidence>
<dbReference type="InterPro" id="IPR003593">
    <property type="entry name" value="AAA+_ATPase"/>
</dbReference>
<evidence type="ECO:0000256" key="13">
    <source>
        <dbReference type="NCBIfam" id="TIGR03499"/>
    </source>
</evidence>
<dbReference type="Gene3D" id="3.40.50.300">
    <property type="entry name" value="P-loop containing nucleotide triphosphate hydrolases"/>
    <property type="match status" value="1"/>
</dbReference>
<keyword evidence="7" id="KW-1005">Bacterial flagellum biogenesis</keyword>
<dbReference type="CDD" id="cd17873">
    <property type="entry name" value="FlhF"/>
    <property type="match status" value="1"/>
</dbReference>
<dbReference type="SUPFAM" id="SSF52540">
    <property type="entry name" value="P-loop containing nucleoside triphosphate hydrolases"/>
    <property type="match status" value="1"/>
</dbReference>
<comment type="function">
    <text evidence="12">Necessary for flagellar biosynthesis. May be involved in translocation of the flagellum.</text>
</comment>
<keyword evidence="16" id="KW-0969">Cilium</keyword>
<evidence type="ECO:0000256" key="11">
    <source>
        <dbReference type="ARBA" id="ARBA00023225"/>
    </source>
</evidence>
<dbReference type="RefSeq" id="WP_307228423.1">
    <property type="nucleotide sequence ID" value="NZ_JAUSTT010000008.1"/>
</dbReference>
<keyword evidence="16" id="KW-0282">Flagellum</keyword>
<dbReference type="NCBIfam" id="TIGR03499">
    <property type="entry name" value="FlhF"/>
    <property type="match status" value="1"/>
</dbReference>
<sequence length="381" mass="43577">MKVKKYVAPTMPEVMKRVRAELGDDAIILHSKKITTSGFLGLFKKKNIEVIAAVDLEVKQIKKNNPVKTAVKNSTPKLQRNVPTRTAAADDQKLYQEVASLKSMLQTMSAPGHLATAHYPVLLQNWLLHLEEQELAQKHQQAISEKLLEKWRNKNEEVSSRELKEWTREIVEKQLSSFQHGGAIKKRFVNILGPTGVGKTTTLAKMAAHEVLEKNKKVAFITTDTYRIAAIEQLKVYANLLNVPLEVVYKREDFQKAVDKFHDYDLIFIDTAGRNYRDPQYMDELKKIIDFEQEMENYLALSLSMKEKDLRAIIHNFSSISIDKFVFTKIDETIAYGSMLNLIFDYKIGVAYVTNGQDVPDDMIEASPKVLAEYLLKVEEQ</sequence>
<keyword evidence="17" id="KW-1185">Reference proteome</keyword>
<dbReference type="InterPro" id="IPR027417">
    <property type="entry name" value="P-loop_NTPase"/>
</dbReference>
<accession>A0ABT9WRR7</accession>
<evidence type="ECO:0000256" key="7">
    <source>
        <dbReference type="ARBA" id="ARBA00022795"/>
    </source>
</evidence>
<evidence type="ECO:0000313" key="16">
    <source>
        <dbReference type="EMBL" id="MDQ0175804.1"/>
    </source>
</evidence>
<dbReference type="SMART" id="SM00382">
    <property type="entry name" value="AAA"/>
    <property type="match status" value="1"/>
</dbReference>
<comment type="caution">
    <text evidence="16">The sequence shown here is derived from an EMBL/GenBank/DDBJ whole genome shotgun (WGS) entry which is preliminary data.</text>
</comment>
<evidence type="ECO:0000256" key="9">
    <source>
        <dbReference type="ARBA" id="ARBA00023134"/>
    </source>
</evidence>
<evidence type="ECO:0000256" key="12">
    <source>
        <dbReference type="ARBA" id="ARBA00025337"/>
    </source>
</evidence>
<evidence type="ECO:0000256" key="2">
    <source>
        <dbReference type="ARBA" id="ARBA00008531"/>
    </source>
</evidence>
<dbReference type="InterPro" id="IPR047040">
    <property type="entry name" value="FlhF__GTPase_dom"/>
</dbReference>
<dbReference type="InterPro" id="IPR020006">
    <property type="entry name" value="FlhF"/>
</dbReference>
<evidence type="ECO:0000256" key="6">
    <source>
        <dbReference type="ARBA" id="ARBA00022741"/>
    </source>
</evidence>
<proteinExistence type="inferred from homology"/>
<dbReference type="PANTHER" id="PTHR43134">
    <property type="entry name" value="SIGNAL RECOGNITION PARTICLE RECEPTOR SUBUNIT ALPHA"/>
    <property type="match status" value="1"/>
</dbReference>
<keyword evidence="11" id="KW-1006">Bacterial flagellum protein export</keyword>
<dbReference type="PANTHER" id="PTHR43134:SF3">
    <property type="entry name" value="FLAGELLAR BIOSYNTHESIS PROTEIN FLHF"/>
    <property type="match status" value="1"/>
</dbReference>
<evidence type="ECO:0000256" key="3">
    <source>
        <dbReference type="ARBA" id="ARBA00014919"/>
    </source>
</evidence>
<protein>
    <recommendedName>
        <fullName evidence="3 13">Flagellar biosynthesis protein FlhF</fullName>
    </recommendedName>
</protein>
<reference evidence="16 17" key="1">
    <citation type="submission" date="2023-07" db="EMBL/GenBank/DDBJ databases">
        <title>Genomic Encyclopedia of Type Strains, Phase IV (KMG-IV): sequencing the most valuable type-strain genomes for metagenomic binning, comparative biology and taxonomic classification.</title>
        <authorList>
            <person name="Goeker M."/>
        </authorList>
    </citation>
    <scope>NUCLEOTIDE SEQUENCE [LARGE SCALE GENOMIC DNA]</scope>
    <source>
        <strain evidence="16 17">DSM 23837</strain>
    </source>
</reference>
<evidence type="ECO:0000256" key="4">
    <source>
        <dbReference type="ARBA" id="ARBA00022448"/>
    </source>
</evidence>
<dbReference type="EMBL" id="JAUSTT010000008">
    <property type="protein sequence ID" value="MDQ0175804.1"/>
    <property type="molecule type" value="Genomic_DNA"/>
</dbReference>
<feature type="domain" description="SRP54-type proteins GTP-binding" evidence="15">
    <location>
        <begin position="186"/>
        <end position="377"/>
    </location>
</feature>
<organism evidence="16 17">
    <name type="scientific">Bacillus chungangensis</name>
    <dbReference type="NCBI Taxonomy" id="587633"/>
    <lineage>
        <taxon>Bacteria</taxon>
        <taxon>Bacillati</taxon>
        <taxon>Bacillota</taxon>
        <taxon>Bacilli</taxon>
        <taxon>Bacillales</taxon>
        <taxon>Bacillaceae</taxon>
        <taxon>Bacillus</taxon>
    </lineage>
</organism>
<name>A0ABT9WRR7_9BACI</name>
<feature type="domain" description="AAA+ ATPase" evidence="14">
    <location>
        <begin position="185"/>
        <end position="340"/>
    </location>
</feature>
<evidence type="ECO:0000256" key="10">
    <source>
        <dbReference type="ARBA" id="ARBA00023136"/>
    </source>
</evidence>
<dbReference type="Pfam" id="PF00448">
    <property type="entry name" value="SRP54"/>
    <property type="match status" value="1"/>
</dbReference>
<keyword evidence="16" id="KW-0966">Cell projection</keyword>
<keyword evidence="6" id="KW-0547">Nucleotide-binding</keyword>
<keyword evidence="5" id="KW-1003">Cell membrane</keyword>